<comment type="similarity">
    <text evidence="2">Belongs to the VPS37 family.</text>
</comment>
<gene>
    <name evidence="6" type="ORF">Vretifemale_9246</name>
</gene>
<dbReference type="Pfam" id="PF07200">
    <property type="entry name" value="Mod_r"/>
    <property type="match status" value="1"/>
</dbReference>
<dbReference type="AlphaFoldDB" id="A0A8J4GL82"/>
<dbReference type="GO" id="GO:0006623">
    <property type="term" value="P:protein targeting to vacuole"/>
    <property type="evidence" value="ECO:0007669"/>
    <property type="project" value="TreeGrafter"/>
</dbReference>
<dbReference type="PANTHER" id="PTHR13678:SF2">
    <property type="entry name" value="VACUOLAR PROTEIN SORTING-ASSOCIATED PROTEIN 37A"/>
    <property type="match status" value="1"/>
</dbReference>
<dbReference type="PANTHER" id="PTHR13678">
    <property type="entry name" value="VACUOLAR PROTEIN SORTING-ASSOCIATED PROTEIN 37"/>
    <property type="match status" value="1"/>
</dbReference>
<dbReference type="InterPro" id="IPR009851">
    <property type="entry name" value="Mod_r"/>
</dbReference>
<proteinExistence type="inferred from homology"/>
<keyword evidence="7" id="KW-1185">Reference proteome</keyword>
<dbReference type="EMBL" id="BNCP01000017">
    <property type="protein sequence ID" value="GIL80053.1"/>
    <property type="molecule type" value="Genomic_DNA"/>
</dbReference>
<dbReference type="GO" id="GO:0000813">
    <property type="term" value="C:ESCRT I complex"/>
    <property type="evidence" value="ECO:0007669"/>
    <property type="project" value="UniProtKB-ARBA"/>
</dbReference>
<name>A0A8J4GL82_9CHLO</name>
<protein>
    <submittedName>
        <fullName evidence="6">Uncharacterized protein</fullName>
    </submittedName>
</protein>
<reference evidence="6" key="1">
    <citation type="journal article" date="2021" name="Proc. Natl. Acad. Sci. U.S.A.">
        <title>Three genomes in the algal genus Volvox reveal the fate of a haploid sex-determining region after a transition to homothallism.</title>
        <authorList>
            <person name="Yamamoto K."/>
            <person name="Hamaji T."/>
            <person name="Kawai-Toyooka H."/>
            <person name="Matsuzaki R."/>
            <person name="Takahashi F."/>
            <person name="Nishimura Y."/>
            <person name="Kawachi M."/>
            <person name="Noguchi H."/>
            <person name="Minakuchi Y."/>
            <person name="Umen J.G."/>
            <person name="Toyoda A."/>
            <person name="Nozaki H."/>
        </authorList>
    </citation>
    <scope>NUCLEOTIDE SEQUENCE</scope>
    <source>
        <strain evidence="6">NIES-3786</strain>
    </source>
</reference>
<organism evidence="6 7">
    <name type="scientific">Volvox reticuliferus</name>
    <dbReference type="NCBI Taxonomy" id="1737510"/>
    <lineage>
        <taxon>Eukaryota</taxon>
        <taxon>Viridiplantae</taxon>
        <taxon>Chlorophyta</taxon>
        <taxon>core chlorophytes</taxon>
        <taxon>Chlorophyceae</taxon>
        <taxon>CS clade</taxon>
        <taxon>Chlamydomonadales</taxon>
        <taxon>Volvocaceae</taxon>
        <taxon>Volvox</taxon>
    </lineage>
</organism>
<keyword evidence="5" id="KW-0653">Protein transport</keyword>
<comment type="caution">
    <text evidence="6">The sequence shown here is derived from an EMBL/GenBank/DDBJ whole genome shotgun (WGS) entry which is preliminary data.</text>
</comment>
<evidence type="ECO:0000313" key="6">
    <source>
        <dbReference type="EMBL" id="GIL80053.1"/>
    </source>
</evidence>
<evidence type="ECO:0000256" key="4">
    <source>
        <dbReference type="ARBA" id="ARBA00022753"/>
    </source>
</evidence>
<accession>A0A8J4GL82</accession>
<dbReference type="OrthoDB" id="10260459at2759"/>
<dbReference type="Proteomes" id="UP000747110">
    <property type="component" value="Unassembled WGS sequence"/>
</dbReference>
<dbReference type="GO" id="GO:0006612">
    <property type="term" value="P:protein targeting to membrane"/>
    <property type="evidence" value="ECO:0007669"/>
    <property type="project" value="TreeGrafter"/>
</dbReference>
<evidence type="ECO:0000256" key="1">
    <source>
        <dbReference type="ARBA" id="ARBA00004177"/>
    </source>
</evidence>
<evidence type="ECO:0000313" key="7">
    <source>
        <dbReference type="Proteomes" id="UP000747110"/>
    </source>
</evidence>
<dbReference type="PROSITE" id="PS51314">
    <property type="entry name" value="VPS37_C"/>
    <property type="match status" value="1"/>
</dbReference>
<evidence type="ECO:0000256" key="2">
    <source>
        <dbReference type="ARBA" id="ARBA00007617"/>
    </source>
</evidence>
<comment type="subcellular location">
    <subcellularLocation>
        <location evidence="1">Endosome</location>
    </subcellularLocation>
</comment>
<dbReference type="GO" id="GO:0043162">
    <property type="term" value="P:ubiquitin-dependent protein catabolic process via the multivesicular body sorting pathway"/>
    <property type="evidence" value="ECO:0007669"/>
    <property type="project" value="TreeGrafter"/>
</dbReference>
<sequence>MQAAEQQQALYRRRDYTDELLRAFPGAQVVNAEGSVVDLPFQLPTGRSTALRVSLSQHFPHDRPVLCVLVPLQHPSVDPSGRVHVRGLERWGALGAHHLFPQRVGIPTGITPPDLVAVIREAFEAILGEATAAKQGLLGGPAGVDGVAGSPARGRDGQLVSLTGGLASPSAFYDNSSNNNHSMEPSAFMEGLPTARLREMLENEAELKKAAATWLKDTPAARALEDVRRQNRAAAEDNQALARAIEEARGHVAIVRSGDYAAMRALFEELYKRQEAVLAKMGTNKLLERLRQEADKADAASDEVLDRFQMGSLSVEAFVEQYVAAREAFHITDLKRQAAEHSNLT</sequence>
<evidence type="ECO:0000256" key="3">
    <source>
        <dbReference type="ARBA" id="ARBA00022448"/>
    </source>
</evidence>
<keyword evidence="4" id="KW-0967">Endosome</keyword>
<keyword evidence="3" id="KW-0813">Transport</keyword>
<evidence type="ECO:0000256" key="5">
    <source>
        <dbReference type="ARBA" id="ARBA00022927"/>
    </source>
</evidence>